<evidence type="ECO:0000256" key="5">
    <source>
        <dbReference type="ARBA" id="ARBA00023157"/>
    </source>
</evidence>
<accession>A0A8S0YTB1</accession>
<dbReference type="AlphaFoldDB" id="A0A8S0YTB1"/>
<dbReference type="InterPro" id="IPR001314">
    <property type="entry name" value="Peptidase_S1A"/>
</dbReference>
<comment type="similarity">
    <text evidence="1">Belongs to the peptidase S1 family.</text>
</comment>
<dbReference type="OrthoDB" id="6883439at2759"/>
<evidence type="ECO:0000313" key="9">
    <source>
        <dbReference type="Proteomes" id="UP000494256"/>
    </source>
</evidence>
<keyword evidence="2" id="KW-0645">Protease</keyword>
<evidence type="ECO:0000313" key="8">
    <source>
        <dbReference type="EMBL" id="CAB3222710.1"/>
    </source>
</evidence>
<comment type="caution">
    <text evidence="8">The sequence shown here is derived from an EMBL/GenBank/DDBJ whole genome shotgun (WGS) entry which is preliminary data.</text>
</comment>
<dbReference type="PROSITE" id="PS50240">
    <property type="entry name" value="TRYPSIN_DOM"/>
    <property type="match status" value="1"/>
</dbReference>
<dbReference type="PRINTS" id="PR00722">
    <property type="entry name" value="CHYMOTRYPSIN"/>
</dbReference>
<name>A0A8S0YTB1_ARCPL</name>
<evidence type="ECO:0000256" key="6">
    <source>
        <dbReference type="SAM" id="SignalP"/>
    </source>
</evidence>
<sequence length="350" mass="39160">MAGVRLLFVYLCLLSVADVQEVVPTNEDDQLGDDGQNTEDTNELDIDLEAACPELSGQIIGGRVTSVNRHPYQVSMVMNGNSFCGGFIISQDFVMTAAHCVQNTAPSAIRLRVGSTRRDTGGRIVRVSQVVVHPQYGRPQFDNDIAVLRLANPLTFNVNIQPIRLPTLRQPVPLVRLTVTGWGLTVPGGRRIPRRMMEANVPVVPHWLCRLSYGDALTNNMFCGGHFLIGGVSSCQGDSGGPAVFRGTVFGVVSFARGCALPLSPTVFTNIASLRSWVYEMFLIGYQFRVLSPIFTIHWGLQARRNRPLWREKQNEKNRKHFETFKRELFARYRKDPLHLLRKPQQGKKT</sequence>
<evidence type="ECO:0000256" key="3">
    <source>
        <dbReference type="ARBA" id="ARBA00022801"/>
    </source>
</evidence>
<evidence type="ECO:0000256" key="2">
    <source>
        <dbReference type="ARBA" id="ARBA00022670"/>
    </source>
</evidence>
<keyword evidence="5" id="KW-1015">Disulfide bond</keyword>
<dbReference type="InterPro" id="IPR001254">
    <property type="entry name" value="Trypsin_dom"/>
</dbReference>
<keyword evidence="6" id="KW-0732">Signal</keyword>
<dbReference type="FunFam" id="2.40.10.10:FF:000034">
    <property type="entry name" value="Eupolytin"/>
    <property type="match status" value="1"/>
</dbReference>
<dbReference type="EMBL" id="CADEBD010000058">
    <property type="protein sequence ID" value="CAB3222710.1"/>
    <property type="molecule type" value="Genomic_DNA"/>
</dbReference>
<dbReference type="PROSITE" id="PS00134">
    <property type="entry name" value="TRYPSIN_HIS"/>
    <property type="match status" value="1"/>
</dbReference>
<protein>
    <recommendedName>
        <fullName evidence="7">Peptidase S1 domain-containing protein</fullName>
    </recommendedName>
</protein>
<dbReference type="Proteomes" id="UP000494256">
    <property type="component" value="Unassembled WGS sequence"/>
</dbReference>
<evidence type="ECO:0000256" key="1">
    <source>
        <dbReference type="ARBA" id="ARBA00007664"/>
    </source>
</evidence>
<feature type="signal peptide" evidence="6">
    <location>
        <begin position="1"/>
        <end position="19"/>
    </location>
</feature>
<dbReference type="InterPro" id="IPR018114">
    <property type="entry name" value="TRYPSIN_HIS"/>
</dbReference>
<dbReference type="GO" id="GO:0004252">
    <property type="term" value="F:serine-type endopeptidase activity"/>
    <property type="evidence" value="ECO:0007669"/>
    <property type="project" value="InterPro"/>
</dbReference>
<dbReference type="InterPro" id="IPR009003">
    <property type="entry name" value="Peptidase_S1_PA"/>
</dbReference>
<dbReference type="InterPro" id="IPR043504">
    <property type="entry name" value="Peptidase_S1_PA_chymotrypsin"/>
</dbReference>
<dbReference type="Gene3D" id="2.40.10.10">
    <property type="entry name" value="Trypsin-like serine proteases"/>
    <property type="match status" value="1"/>
</dbReference>
<proteinExistence type="inferred from homology"/>
<dbReference type="CDD" id="cd00190">
    <property type="entry name" value="Tryp_SPc"/>
    <property type="match status" value="1"/>
</dbReference>
<evidence type="ECO:0000256" key="4">
    <source>
        <dbReference type="ARBA" id="ARBA00022825"/>
    </source>
</evidence>
<organism evidence="8 9">
    <name type="scientific">Arctia plantaginis</name>
    <name type="common">Wood tiger moth</name>
    <name type="synonym">Phalaena plantaginis</name>
    <dbReference type="NCBI Taxonomy" id="874455"/>
    <lineage>
        <taxon>Eukaryota</taxon>
        <taxon>Metazoa</taxon>
        <taxon>Ecdysozoa</taxon>
        <taxon>Arthropoda</taxon>
        <taxon>Hexapoda</taxon>
        <taxon>Insecta</taxon>
        <taxon>Pterygota</taxon>
        <taxon>Neoptera</taxon>
        <taxon>Endopterygota</taxon>
        <taxon>Lepidoptera</taxon>
        <taxon>Glossata</taxon>
        <taxon>Ditrysia</taxon>
        <taxon>Noctuoidea</taxon>
        <taxon>Erebidae</taxon>
        <taxon>Arctiinae</taxon>
        <taxon>Arctia</taxon>
    </lineage>
</organism>
<dbReference type="PANTHER" id="PTHR24276">
    <property type="entry name" value="POLYSERASE-RELATED"/>
    <property type="match status" value="1"/>
</dbReference>
<dbReference type="PANTHER" id="PTHR24276:SF91">
    <property type="entry name" value="AT26814P-RELATED"/>
    <property type="match status" value="1"/>
</dbReference>
<feature type="domain" description="Peptidase S1" evidence="7">
    <location>
        <begin position="59"/>
        <end position="283"/>
    </location>
</feature>
<dbReference type="SMART" id="SM00020">
    <property type="entry name" value="Tryp_SPc"/>
    <property type="match status" value="1"/>
</dbReference>
<dbReference type="GO" id="GO:0006508">
    <property type="term" value="P:proteolysis"/>
    <property type="evidence" value="ECO:0007669"/>
    <property type="project" value="UniProtKB-KW"/>
</dbReference>
<reference evidence="8 9" key="1">
    <citation type="submission" date="2020-04" db="EMBL/GenBank/DDBJ databases">
        <authorList>
            <person name="Wallbank WR R."/>
            <person name="Pardo Diaz C."/>
            <person name="Kozak K."/>
            <person name="Martin S."/>
            <person name="Jiggins C."/>
            <person name="Moest M."/>
            <person name="Warren A I."/>
            <person name="Byers J.R.P. K."/>
            <person name="Montejo-Kovacevich G."/>
            <person name="Yen C E."/>
        </authorList>
    </citation>
    <scope>NUCLEOTIDE SEQUENCE [LARGE SCALE GENOMIC DNA]</scope>
</reference>
<keyword evidence="4" id="KW-0720">Serine protease</keyword>
<feature type="chain" id="PRO_5035944063" description="Peptidase S1 domain-containing protein" evidence="6">
    <location>
        <begin position="20"/>
        <end position="350"/>
    </location>
</feature>
<evidence type="ECO:0000259" key="7">
    <source>
        <dbReference type="PROSITE" id="PS50240"/>
    </source>
</evidence>
<keyword evidence="3" id="KW-0378">Hydrolase</keyword>
<gene>
    <name evidence="8" type="ORF">APLA_LOCUS1266</name>
</gene>
<dbReference type="Pfam" id="PF00089">
    <property type="entry name" value="Trypsin"/>
    <property type="match status" value="1"/>
</dbReference>
<dbReference type="InterPro" id="IPR050430">
    <property type="entry name" value="Peptidase_S1"/>
</dbReference>
<dbReference type="SUPFAM" id="SSF50494">
    <property type="entry name" value="Trypsin-like serine proteases"/>
    <property type="match status" value="1"/>
</dbReference>